<dbReference type="Gene3D" id="3.30.465.10">
    <property type="match status" value="1"/>
</dbReference>
<dbReference type="PANTHER" id="PTHR42973:SF39">
    <property type="entry name" value="FAD-BINDING PCMH-TYPE DOMAIN-CONTAINING PROTEIN"/>
    <property type="match status" value="1"/>
</dbReference>
<accession>A0A2A9ECY2</accession>
<evidence type="ECO:0000259" key="6">
    <source>
        <dbReference type="PROSITE" id="PS51387"/>
    </source>
</evidence>
<dbReference type="InterPro" id="IPR036661">
    <property type="entry name" value="Luciferase-like_sf"/>
</dbReference>
<evidence type="ECO:0000313" key="7">
    <source>
        <dbReference type="EMBL" id="PFG36089.1"/>
    </source>
</evidence>
<feature type="domain" description="FAD-binding PCMH-type" evidence="6">
    <location>
        <begin position="352"/>
        <end position="525"/>
    </location>
</feature>
<dbReference type="RefSeq" id="WP_098457308.1">
    <property type="nucleotide sequence ID" value="NZ_PDJH01000001.1"/>
</dbReference>
<proteinExistence type="inferred from homology"/>
<dbReference type="AlphaFoldDB" id="A0A2A9ECY2"/>
<dbReference type="InterPro" id="IPR006094">
    <property type="entry name" value="Oxid_FAD_bind_N"/>
</dbReference>
<protein>
    <submittedName>
        <fullName evidence="7">FAD/FMN-containing dehydrogenase</fullName>
    </submittedName>
</protein>
<reference evidence="7 8" key="1">
    <citation type="submission" date="2017-10" db="EMBL/GenBank/DDBJ databases">
        <title>Sequencing the genomes of 1000 actinobacteria strains.</title>
        <authorList>
            <person name="Klenk H.-P."/>
        </authorList>
    </citation>
    <scope>NUCLEOTIDE SEQUENCE [LARGE SCALE GENOMIC DNA]</scope>
    <source>
        <strain evidence="7 8">DSM 21574</strain>
    </source>
</reference>
<dbReference type="InterPro" id="IPR006093">
    <property type="entry name" value="Oxy_OxRdtase_FAD_BS"/>
</dbReference>
<dbReference type="Pfam" id="PF01565">
    <property type="entry name" value="FAD_binding_4"/>
    <property type="match status" value="1"/>
</dbReference>
<dbReference type="InterPro" id="IPR050416">
    <property type="entry name" value="FAD-linked_Oxidoreductase"/>
</dbReference>
<dbReference type="InterPro" id="IPR011251">
    <property type="entry name" value="Luciferase-like_dom"/>
</dbReference>
<dbReference type="Gene3D" id="3.40.462.20">
    <property type="match status" value="1"/>
</dbReference>
<dbReference type="PANTHER" id="PTHR42973">
    <property type="entry name" value="BINDING OXIDOREDUCTASE, PUTATIVE (AFU_ORTHOLOGUE AFUA_1G17690)-RELATED"/>
    <property type="match status" value="1"/>
</dbReference>
<dbReference type="PROSITE" id="PS00862">
    <property type="entry name" value="OX2_COVAL_FAD"/>
    <property type="match status" value="1"/>
</dbReference>
<dbReference type="Proteomes" id="UP000221394">
    <property type="component" value="Unassembled WGS sequence"/>
</dbReference>
<dbReference type="Gene3D" id="3.20.20.30">
    <property type="entry name" value="Luciferase-like domain"/>
    <property type="match status" value="1"/>
</dbReference>
<dbReference type="GO" id="GO:0016705">
    <property type="term" value="F:oxidoreductase activity, acting on paired donors, with incorporation or reduction of molecular oxygen"/>
    <property type="evidence" value="ECO:0007669"/>
    <property type="project" value="InterPro"/>
</dbReference>
<dbReference type="GO" id="GO:0071949">
    <property type="term" value="F:FAD binding"/>
    <property type="evidence" value="ECO:0007669"/>
    <property type="project" value="InterPro"/>
</dbReference>
<dbReference type="CDD" id="cd01097">
    <property type="entry name" value="Tetrahydromethanopterin_reductase"/>
    <property type="match status" value="1"/>
</dbReference>
<dbReference type="Pfam" id="PF08031">
    <property type="entry name" value="BBE"/>
    <property type="match status" value="1"/>
</dbReference>
<gene>
    <name evidence="7" type="ORF">ATL41_0798</name>
</gene>
<evidence type="ECO:0000313" key="8">
    <source>
        <dbReference type="Proteomes" id="UP000221394"/>
    </source>
</evidence>
<dbReference type="InterPro" id="IPR012951">
    <property type="entry name" value="BBE"/>
</dbReference>
<dbReference type="OrthoDB" id="9775082at2"/>
<dbReference type="InterPro" id="IPR036318">
    <property type="entry name" value="FAD-bd_PCMH-like_sf"/>
</dbReference>
<keyword evidence="8" id="KW-1185">Reference proteome</keyword>
<evidence type="ECO:0000256" key="2">
    <source>
        <dbReference type="ARBA" id="ARBA00005466"/>
    </source>
</evidence>
<comment type="caution">
    <text evidence="7">The sequence shown here is derived from an EMBL/GenBank/DDBJ whole genome shotgun (WGS) entry which is preliminary data.</text>
</comment>
<dbReference type="InterPro" id="IPR016169">
    <property type="entry name" value="FAD-bd_PCMH_sub2"/>
</dbReference>
<dbReference type="PROSITE" id="PS51387">
    <property type="entry name" value="FAD_PCMH"/>
    <property type="match status" value="1"/>
</dbReference>
<dbReference type="InterPro" id="IPR016167">
    <property type="entry name" value="FAD-bd_PCMH_sub1"/>
</dbReference>
<dbReference type="SUPFAM" id="SSF51679">
    <property type="entry name" value="Bacterial luciferase-like"/>
    <property type="match status" value="1"/>
</dbReference>
<keyword evidence="4" id="KW-0274">FAD</keyword>
<evidence type="ECO:0000256" key="5">
    <source>
        <dbReference type="ARBA" id="ARBA00023002"/>
    </source>
</evidence>
<dbReference type="Gene3D" id="3.30.43.10">
    <property type="entry name" value="Uridine Diphospho-n-acetylenolpyruvylglucosamine Reductase, domain 2"/>
    <property type="match status" value="1"/>
</dbReference>
<dbReference type="SUPFAM" id="SSF56176">
    <property type="entry name" value="FAD-binding/transporter-associated domain-like"/>
    <property type="match status" value="1"/>
</dbReference>
<dbReference type="EMBL" id="PDJH01000001">
    <property type="protein sequence ID" value="PFG36089.1"/>
    <property type="molecule type" value="Genomic_DNA"/>
</dbReference>
<comment type="cofactor">
    <cofactor evidence="1">
        <name>FAD</name>
        <dbReference type="ChEBI" id="CHEBI:57692"/>
    </cofactor>
</comment>
<dbReference type="Pfam" id="PF00296">
    <property type="entry name" value="Bac_luciferase"/>
    <property type="match status" value="1"/>
</dbReference>
<dbReference type="InterPro" id="IPR016166">
    <property type="entry name" value="FAD-bd_PCMH"/>
</dbReference>
<keyword evidence="3" id="KW-0285">Flavoprotein</keyword>
<comment type="similarity">
    <text evidence="2">Belongs to the oxygen-dependent FAD-linked oxidoreductase family.</text>
</comment>
<evidence type="ECO:0000256" key="3">
    <source>
        <dbReference type="ARBA" id="ARBA00022630"/>
    </source>
</evidence>
<evidence type="ECO:0000256" key="1">
    <source>
        <dbReference type="ARBA" id="ARBA00001974"/>
    </source>
</evidence>
<keyword evidence="5" id="KW-0560">Oxidoreductase</keyword>
<evidence type="ECO:0000256" key="4">
    <source>
        <dbReference type="ARBA" id="ARBA00022827"/>
    </source>
</evidence>
<organism evidence="7 8">
    <name type="scientific">Flavimobilis soli</name>
    <dbReference type="NCBI Taxonomy" id="442709"/>
    <lineage>
        <taxon>Bacteria</taxon>
        <taxon>Bacillati</taxon>
        <taxon>Actinomycetota</taxon>
        <taxon>Actinomycetes</taxon>
        <taxon>Micrococcales</taxon>
        <taxon>Jonesiaceae</taxon>
        <taxon>Flavimobilis</taxon>
    </lineage>
</organism>
<sequence>MHYGHRLELGTFITPGAAQPSATVALAQLSEELGYDVVTFQDHPYQPAFLDTWTLMSWVAAQTSRIRVAANVHNLPLRPPAVLARSVASLDLLSGGRVDLGLGAGVFWDAIEAMGAKRLTPGEGVTALEEAIDIIRGVWATHERSLLRVDGTFHRVDGAKRGPAPAHDVPIWLGALKPRMLRLVGRKADGWLPSLSYLAQDDGGDGTRAFARGNAAIDEAAEAAGRDPREVRRLLNINGRFTPVRRGFLDGPAESWVEDLLPLVVEQGAGTFIVASDDPNVLREFAQDVAPALRDAVDREVPGGSAGVRVRPRASLALRREGVAYDDVPESLRELAVEPGDREFHRLRGGYMRGGSPGLVLRPRSTAEVADALAFARRHPDLDLGVRSGGHGISGRSTNDGGLVLDLSRMNKVEVLDEAARLVRVEPGARWMDVARALSPFGWAVTSGDFGGVGVGGLATAGGVGFLSRSQGLTIDRVRAVEIVLADGSVVRASADENGELFWGVRGAGGNLGVVTSFEIEAGEVGEVGWGVLTQDFSDPVDYLVRWGAVVESAPRDLTSFLLTGAPRAGQPPVVQTMSMVVSDDAETIVERLQPIAAISPLYGQDVRLTTYEAVIANAPEEGHVSDGEPHSRSGLLEHVTPDFARAAAEALASGEIYFFQIRALGGATADVPAEATAFAHRGAQFAVSAMGRSEESLERVWAPLREHMVGLYASFETSRDPERVAEAFPPATLERLRALKAEVDPDNVFRHNFDVTAR</sequence>
<name>A0A2A9ECY2_9MICO</name>